<keyword evidence="2" id="KW-0479">Metal-binding</keyword>
<comment type="caution">
    <text evidence="7">The sequence shown here is derived from an EMBL/GenBank/DDBJ whole genome shotgun (WGS) entry which is preliminary data.</text>
</comment>
<feature type="compositionally biased region" description="Basic and acidic residues" evidence="6">
    <location>
        <begin position="538"/>
        <end position="559"/>
    </location>
</feature>
<proteinExistence type="predicted"/>
<reference evidence="7 8" key="1">
    <citation type="submission" date="2021-06" db="EMBL/GenBank/DDBJ databases">
        <authorList>
            <person name="Kallberg Y."/>
            <person name="Tangrot J."/>
            <person name="Rosling A."/>
        </authorList>
    </citation>
    <scope>NUCLEOTIDE SEQUENCE [LARGE SCALE GENOMIC DNA]</scope>
    <source>
        <strain evidence="7 8">120-4 pot B 10/14</strain>
    </source>
</reference>
<dbReference type="InterPro" id="IPR012337">
    <property type="entry name" value="RNaseH-like_sf"/>
</dbReference>
<evidence type="ECO:0000256" key="5">
    <source>
        <dbReference type="ARBA" id="ARBA00023242"/>
    </source>
</evidence>
<dbReference type="PANTHER" id="PTHR46481:SF10">
    <property type="entry name" value="ZINC FINGER BED DOMAIN-CONTAINING PROTEIN 39"/>
    <property type="match status" value="1"/>
</dbReference>
<sequence>MSISTSTSDYMDYGDIYSADVYEELLRPGESPAYKTKNIVWDHFNVETTKKGTFDICQICKKKNIDVSHTEEANSNGLIVKAMHVISKWRQDKIVQLLVKFIIEDCQLLHILRSKAFRQLLNYIEAGFHILCELTLFGMMNTDGGFVNLTTDIWSSRTNQRYIGVIATWIDSNFELKEALLTIRLLPSPYTAKAIENSLNQVITDWELTGRVFCITTDNGANVKKAISLMNNSKEFNSFFFQSPKQSKRLKDMQEKCKYSKIHQPINDVPTRELRKAIDYLVLMLPSESECRDRLDGEYLKLTNLTENEWQLLDGLILLLKPFYEATNIFSGSSYPTLNLIYPTIRLLIRKFAPSREQTKDNYTELLFGPIAYVKNTSQPTNDENPDELDIEDEFDTLIILEQLHQLLQASQGRMNKQKPSVTTKDLCDLVKAASYLSLQEYWETPEEIGLVASFLDPRIKHLKFLSDESMKRAIINRVRTLCNEEKCYQPSVELEDNEEPNNEILNETEVDCYLCEPIEKMGYNPLAYPCKQKFVSKKTESKKDKEKHEKQFEESEYS</sequence>
<evidence type="ECO:0000256" key="1">
    <source>
        <dbReference type="ARBA" id="ARBA00004123"/>
    </source>
</evidence>
<keyword evidence="8" id="KW-1185">Reference proteome</keyword>
<organism evidence="7 8">
    <name type="scientific">Gigaspora margarita</name>
    <dbReference type="NCBI Taxonomy" id="4874"/>
    <lineage>
        <taxon>Eukaryota</taxon>
        <taxon>Fungi</taxon>
        <taxon>Fungi incertae sedis</taxon>
        <taxon>Mucoromycota</taxon>
        <taxon>Glomeromycotina</taxon>
        <taxon>Glomeromycetes</taxon>
        <taxon>Diversisporales</taxon>
        <taxon>Gigasporaceae</taxon>
        <taxon>Gigaspora</taxon>
    </lineage>
</organism>
<dbReference type="Proteomes" id="UP000789901">
    <property type="component" value="Unassembled WGS sequence"/>
</dbReference>
<evidence type="ECO:0000313" key="8">
    <source>
        <dbReference type="Proteomes" id="UP000789901"/>
    </source>
</evidence>
<accession>A0ABN7WHJ4</accession>
<evidence type="ECO:0000256" key="3">
    <source>
        <dbReference type="ARBA" id="ARBA00022771"/>
    </source>
</evidence>
<gene>
    <name evidence="7" type="ORF">GMARGA_LOCUS30290</name>
</gene>
<evidence type="ECO:0000256" key="6">
    <source>
        <dbReference type="SAM" id="MobiDB-lite"/>
    </source>
</evidence>
<keyword evidence="4" id="KW-0862">Zinc</keyword>
<evidence type="ECO:0000256" key="2">
    <source>
        <dbReference type="ARBA" id="ARBA00022723"/>
    </source>
</evidence>
<dbReference type="PANTHER" id="PTHR46481">
    <property type="entry name" value="ZINC FINGER BED DOMAIN-CONTAINING PROTEIN 4"/>
    <property type="match status" value="1"/>
</dbReference>
<dbReference type="SUPFAM" id="SSF53098">
    <property type="entry name" value="Ribonuclease H-like"/>
    <property type="match status" value="1"/>
</dbReference>
<dbReference type="EMBL" id="CAJVQB010042396">
    <property type="protein sequence ID" value="CAG8830368.1"/>
    <property type="molecule type" value="Genomic_DNA"/>
</dbReference>
<keyword evidence="5" id="KW-0539">Nucleus</keyword>
<feature type="region of interest" description="Disordered" evidence="6">
    <location>
        <begin position="536"/>
        <end position="559"/>
    </location>
</feature>
<protein>
    <submittedName>
        <fullName evidence="7">42537_t:CDS:1</fullName>
    </submittedName>
</protein>
<comment type="subcellular location">
    <subcellularLocation>
        <location evidence="1">Nucleus</location>
    </subcellularLocation>
</comment>
<name>A0ABN7WHJ4_GIGMA</name>
<evidence type="ECO:0000256" key="4">
    <source>
        <dbReference type="ARBA" id="ARBA00022833"/>
    </source>
</evidence>
<dbReference type="InterPro" id="IPR052035">
    <property type="entry name" value="ZnF_BED_domain_contain"/>
</dbReference>
<keyword evidence="3" id="KW-0863">Zinc-finger</keyword>
<evidence type="ECO:0000313" key="7">
    <source>
        <dbReference type="EMBL" id="CAG8830368.1"/>
    </source>
</evidence>
<feature type="non-terminal residue" evidence="7">
    <location>
        <position position="559"/>
    </location>
</feature>